<feature type="transmembrane region" description="Helical" evidence="1">
    <location>
        <begin position="452"/>
        <end position="474"/>
    </location>
</feature>
<sequence length="476" mass="55700">MWDYVIVGGGPSGLSLAWYFARYNKKVLIIDKNKSLGGCHRVTRVDGLFAEHGPRIYIENYKMLIAILKDMGYDFHDFFTPYKFDTLNNSLTSVKQMSYKELFWFAFEFIRFIFDKKYSQDTTLEVFLETHNFDEETKKYIDSICRITDGAGIDRYTLFEFLQLVNQNMLYTTYQPKKPNDIGLFHIWEKALLNTNNVDIFLDTEVTKLSSNGNIIDTITIIKDGKTIDIKGDNYILAIPPIHLINLLGNCNDKIKNTFGEYNELVEWSNKTEYLTYIPIIFHWNKKIKLETIWGMPTSPWGIAFIVLSDYMDFEDPRSKTVISTCITTPNNKSEYLNKTPHECTKEELIQETFRQLQEIFKRLPSPTTSILSPEMYYDDNKWHSKESAFVLTPYKYKDLKSNTFENIYSVGTHNGHNYYNFTSFESAVTNSTHLLHELIPESKYRYPIIKFLTLENIIDLVIVIMIIAIIIYINV</sequence>
<dbReference type="Pfam" id="PF13450">
    <property type="entry name" value="NAD_binding_8"/>
    <property type="match status" value="1"/>
</dbReference>
<dbReference type="GO" id="GO:0016491">
    <property type="term" value="F:oxidoreductase activity"/>
    <property type="evidence" value="ECO:0007669"/>
    <property type="project" value="TreeGrafter"/>
</dbReference>
<dbReference type="Gene3D" id="3.50.50.60">
    <property type="entry name" value="FAD/NAD(P)-binding domain"/>
    <property type="match status" value="1"/>
</dbReference>
<keyword evidence="1" id="KW-0812">Transmembrane</keyword>
<protein>
    <submittedName>
        <fullName evidence="2">Flavin containing amine oxidoreductase</fullName>
    </submittedName>
</protein>
<dbReference type="PRINTS" id="PR00469">
    <property type="entry name" value="PNDRDTASEII"/>
</dbReference>
<organism evidence="2">
    <name type="scientific">Klosneuvirus KNV1</name>
    <dbReference type="NCBI Taxonomy" id="1977640"/>
    <lineage>
        <taxon>Viruses</taxon>
        <taxon>Varidnaviria</taxon>
        <taxon>Bamfordvirae</taxon>
        <taxon>Nucleocytoviricota</taxon>
        <taxon>Megaviricetes</taxon>
        <taxon>Imitervirales</taxon>
        <taxon>Mimiviridae</taxon>
        <taxon>Klosneuvirinae</taxon>
        <taxon>Klosneuvirus</taxon>
    </lineage>
</organism>
<dbReference type="InterPro" id="IPR036188">
    <property type="entry name" value="FAD/NAD-bd_sf"/>
</dbReference>
<dbReference type="PANTHER" id="PTHR42923:SF3">
    <property type="entry name" value="PROTOPORPHYRINOGEN OXIDASE"/>
    <property type="match status" value="1"/>
</dbReference>
<keyword evidence="1" id="KW-1133">Transmembrane helix</keyword>
<dbReference type="PANTHER" id="PTHR42923">
    <property type="entry name" value="PROTOPORPHYRINOGEN OXIDASE"/>
    <property type="match status" value="1"/>
</dbReference>
<proteinExistence type="predicted"/>
<dbReference type="SUPFAM" id="SSF51905">
    <property type="entry name" value="FAD/NAD(P)-binding domain"/>
    <property type="match status" value="1"/>
</dbReference>
<keyword evidence="1" id="KW-0472">Membrane</keyword>
<dbReference type="EMBL" id="KY684113">
    <property type="protein sequence ID" value="ARF12514.1"/>
    <property type="molecule type" value="Genomic_DNA"/>
</dbReference>
<accession>A0A1V0SLK9</accession>
<gene>
    <name evidence="2" type="ORF">Klosneuvirus_6_76</name>
</gene>
<evidence type="ECO:0000256" key="1">
    <source>
        <dbReference type="SAM" id="Phobius"/>
    </source>
</evidence>
<dbReference type="InterPro" id="IPR050464">
    <property type="entry name" value="Zeta_carotene_desat/Oxidored"/>
</dbReference>
<reference evidence="2" key="1">
    <citation type="journal article" date="2017" name="Science">
        <title>Giant viruses with an expanded complement of translation system components.</title>
        <authorList>
            <person name="Schulz F."/>
            <person name="Yutin N."/>
            <person name="Ivanova N.N."/>
            <person name="Ortega D.R."/>
            <person name="Lee T.K."/>
            <person name="Vierheilig J."/>
            <person name="Daims H."/>
            <person name="Horn M."/>
            <person name="Wagner M."/>
            <person name="Jensen G.J."/>
            <person name="Kyrpides N.C."/>
            <person name="Koonin E.V."/>
            <person name="Woyke T."/>
        </authorList>
    </citation>
    <scope>NUCLEOTIDE SEQUENCE</scope>
    <source>
        <strain evidence="2">KNV1</strain>
    </source>
</reference>
<evidence type="ECO:0000313" key="2">
    <source>
        <dbReference type="EMBL" id="ARF12514.1"/>
    </source>
</evidence>
<name>A0A1V0SLK9_9VIRU</name>